<evidence type="ECO:0000313" key="3">
    <source>
        <dbReference type="Proteomes" id="UP001168098"/>
    </source>
</evidence>
<accession>A0AA38YKA3</accession>
<feature type="signal peptide" evidence="1">
    <location>
        <begin position="1"/>
        <end position="33"/>
    </location>
</feature>
<evidence type="ECO:0008006" key="4">
    <source>
        <dbReference type="Google" id="ProtNLM"/>
    </source>
</evidence>
<evidence type="ECO:0000313" key="2">
    <source>
        <dbReference type="EMBL" id="KAJ9672034.1"/>
    </source>
</evidence>
<reference evidence="2 3" key="1">
    <citation type="journal article" date="2023" name="BMC Biotechnol.">
        <title>Vitis rotundifolia cv Carlos genome sequencing.</title>
        <authorList>
            <person name="Huff M."/>
            <person name="Hulse-Kemp A."/>
            <person name="Scheffler B."/>
            <person name="Youngblood R."/>
            <person name="Simpson S."/>
            <person name="Babiker E."/>
            <person name="Staton M."/>
        </authorList>
    </citation>
    <scope>NUCLEOTIDE SEQUENCE [LARGE SCALE GENOMIC DNA]</scope>
    <source>
        <tissue evidence="2">Leaf</tissue>
    </source>
</reference>
<dbReference type="EMBL" id="JARBHA010000019">
    <property type="protein sequence ID" value="KAJ9672034.1"/>
    <property type="molecule type" value="Genomic_DNA"/>
</dbReference>
<comment type="caution">
    <text evidence="2">The sequence shown here is derived from an EMBL/GenBank/DDBJ whole genome shotgun (WGS) entry which is preliminary data.</text>
</comment>
<protein>
    <recommendedName>
        <fullName evidence="4">Secreted protein</fullName>
    </recommendedName>
</protein>
<dbReference type="Proteomes" id="UP001168098">
    <property type="component" value="Unassembled WGS sequence"/>
</dbReference>
<name>A0AA38YKA3_VITRO</name>
<proteinExistence type="predicted"/>
<keyword evidence="3" id="KW-1185">Reference proteome</keyword>
<feature type="chain" id="PRO_5041451226" description="Secreted protein" evidence="1">
    <location>
        <begin position="34"/>
        <end position="95"/>
    </location>
</feature>
<organism evidence="2 3">
    <name type="scientific">Vitis rotundifolia</name>
    <name type="common">Muscadine grape</name>
    <dbReference type="NCBI Taxonomy" id="103349"/>
    <lineage>
        <taxon>Eukaryota</taxon>
        <taxon>Viridiplantae</taxon>
        <taxon>Streptophyta</taxon>
        <taxon>Embryophyta</taxon>
        <taxon>Tracheophyta</taxon>
        <taxon>Spermatophyta</taxon>
        <taxon>Magnoliopsida</taxon>
        <taxon>eudicotyledons</taxon>
        <taxon>Gunneridae</taxon>
        <taxon>Pentapetalae</taxon>
        <taxon>rosids</taxon>
        <taxon>Vitales</taxon>
        <taxon>Vitaceae</taxon>
        <taxon>Viteae</taxon>
        <taxon>Vitis</taxon>
    </lineage>
</organism>
<evidence type="ECO:0000256" key="1">
    <source>
        <dbReference type="SAM" id="SignalP"/>
    </source>
</evidence>
<dbReference type="AlphaFoldDB" id="A0AA38YKA3"/>
<sequence>MPNRATGARLPHRSGAPDLSLMPFLWIFLPSVALTSTGAPTEIFPRFVFQNKILNLTFVCSSILNHTVPFFRASGHGTDGVCTNILRRAFFLCPW</sequence>
<keyword evidence="1" id="KW-0732">Signal</keyword>
<gene>
    <name evidence="2" type="ORF">PVL29_025606</name>
</gene>